<dbReference type="GO" id="GO:0016301">
    <property type="term" value="F:kinase activity"/>
    <property type="evidence" value="ECO:0007669"/>
    <property type="project" value="UniProtKB-KW"/>
</dbReference>
<dbReference type="GO" id="GO:0000160">
    <property type="term" value="P:phosphorelay signal transduction system"/>
    <property type="evidence" value="ECO:0007669"/>
    <property type="project" value="UniProtKB-KW"/>
</dbReference>
<evidence type="ECO:0000256" key="7">
    <source>
        <dbReference type="PROSITE-ProRule" id="PRU00169"/>
    </source>
</evidence>
<dbReference type="EMBL" id="JELX01004082">
    <property type="protein sequence ID" value="KYF50438.1"/>
    <property type="molecule type" value="Genomic_DNA"/>
</dbReference>
<evidence type="ECO:0000256" key="4">
    <source>
        <dbReference type="ARBA" id="ARBA00023012"/>
    </source>
</evidence>
<dbReference type="InterPro" id="IPR052020">
    <property type="entry name" value="Cyclic_di-GMP/3'3'-cGAMP_PDE"/>
</dbReference>
<protein>
    <recommendedName>
        <fullName evidence="12">Phosphohydrolase</fullName>
    </recommendedName>
</protein>
<dbReference type="AlphaFoldDB" id="A0A150P4L2"/>
<dbReference type="Proteomes" id="UP000075604">
    <property type="component" value="Unassembled WGS sequence"/>
</dbReference>
<dbReference type="CDD" id="cd00077">
    <property type="entry name" value="HDc"/>
    <property type="match status" value="1"/>
</dbReference>
<dbReference type="SMART" id="SM00448">
    <property type="entry name" value="REC"/>
    <property type="match status" value="1"/>
</dbReference>
<organism evidence="10 11">
    <name type="scientific">Sorangium cellulosum</name>
    <name type="common">Polyangium cellulosum</name>
    <dbReference type="NCBI Taxonomy" id="56"/>
    <lineage>
        <taxon>Bacteria</taxon>
        <taxon>Pseudomonadati</taxon>
        <taxon>Myxococcota</taxon>
        <taxon>Polyangia</taxon>
        <taxon>Polyangiales</taxon>
        <taxon>Polyangiaceae</taxon>
        <taxon>Sorangium</taxon>
    </lineage>
</organism>
<keyword evidence="5" id="KW-0805">Transcription regulation</keyword>
<dbReference type="InterPro" id="IPR003018">
    <property type="entry name" value="GAF"/>
</dbReference>
<accession>A0A150P4L2</accession>
<evidence type="ECO:0008006" key="12">
    <source>
        <dbReference type="Google" id="ProtNLM"/>
    </source>
</evidence>
<dbReference type="SMART" id="SM00471">
    <property type="entry name" value="HDc"/>
    <property type="match status" value="1"/>
</dbReference>
<evidence type="ECO:0000259" key="9">
    <source>
        <dbReference type="PROSITE" id="PS51832"/>
    </source>
</evidence>
<dbReference type="Gene3D" id="3.30.450.40">
    <property type="match status" value="1"/>
</dbReference>
<dbReference type="SMART" id="SM00065">
    <property type="entry name" value="GAF"/>
    <property type="match status" value="1"/>
</dbReference>
<keyword evidence="2" id="KW-0808">Transferase</keyword>
<proteinExistence type="predicted"/>
<keyword evidence="4" id="KW-0902">Two-component regulatory system</keyword>
<keyword evidence="6" id="KW-0804">Transcription</keyword>
<dbReference type="Gene3D" id="3.40.50.2300">
    <property type="match status" value="1"/>
</dbReference>
<dbReference type="PROSITE" id="PS51832">
    <property type="entry name" value="HD_GYP"/>
    <property type="match status" value="1"/>
</dbReference>
<name>A0A150P4L2_SORCE</name>
<dbReference type="SUPFAM" id="SSF52172">
    <property type="entry name" value="CheY-like"/>
    <property type="match status" value="1"/>
</dbReference>
<reference evidence="10 11" key="1">
    <citation type="submission" date="2014-02" db="EMBL/GenBank/DDBJ databases">
        <title>The small core and large imbalanced accessory genome model reveals a collaborative survival strategy of Sorangium cellulosum strains in nature.</title>
        <authorList>
            <person name="Han K."/>
            <person name="Peng R."/>
            <person name="Blom J."/>
            <person name="Li Y.-Z."/>
        </authorList>
    </citation>
    <scope>NUCLEOTIDE SEQUENCE [LARGE SCALE GENOMIC DNA]</scope>
    <source>
        <strain evidence="10 11">So0157-18</strain>
    </source>
</reference>
<dbReference type="Pfam" id="PF13492">
    <property type="entry name" value="GAF_3"/>
    <property type="match status" value="1"/>
</dbReference>
<dbReference type="Pfam" id="PF00072">
    <property type="entry name" value="Response_reg"/>
    <property type="match status" value="1"/>
</dbReference>
<comment type="caution">
    <text evidence="10">The sequence shown here is derived from an EMBL/GenBank/DDBJ whole genome shotgun (WGS) entry which is preliminary data.</text>
</comment>
<dbReference type="InterPro" id="IPR011006">
    <property type="entry name" value="CheY-like_superfamily"/>
</dbReference>
<evidence type="ECO:0000256" key="5">
    <source>
        <dbReference type="ARBA" id="ARBA00023015"/>
    </source>
</evidence>
<dbReference type="InterPro" id="IPR003607">
    <property type="entry name" value="HD/PDEase_dom"/>
</dbReference>
<evidence type="ECO:0000256" key="3">
    <source>
        <dbReference type="ARBA" id="ARBA00022777"/>
    </source>
</evidence>
<keyword evidence="1 7" id="KW-0597">Phosphoprotein</keyword>
<evidence type="ECO:0000256" key="6">
    <source>
        <dbReference type="ARBA" id="ARBA00023163"/>
    </source>
</evidence>
<dbReference type="Gene3D" id="1.10.3210.10">
    <property type="entry name" value="Hypothetical protein af1432"/>
    <property type="match status" value="1"/>
</dbReference>
<keyword evidence="3" id="KW-0418">Kinase</keyword>
<evidence type="ECO:0000259" key="8">
    <source>
        <dbReference type="PROSITE" id="PS50110"/>
    </source>
</evidence>
<dbReference type="Pfam" id="PF13487">
    <property type="entry name" value="HD_5"/>
    <property type="match status" value="1"/>
</dbReference>
<dbReference type="SUPFAM" id="SSF55781">
    <property type="entry name" value="GAF domain-like"/>
    <property type="match status" value="1"/>
</dbReference>
<gene>
    <name evidence="10" type="ORF">BE04_39775</name>
</gene>
<sequence length="516" mass="57605">MPDPPTLDRWAASGSGRLDGRMSTFPEDRPRILVVDDEKVIRDMLADFLGMEGYYVRTAEDGTSALSELTKGHYDLVISDLKMPRMGGIALLDEIGKTAPNALTVIMTGFGTVETAIDAMKRGAYDYVLKPFKLDEVVHVVQRGIEKQRMAAENIRLREAVSLYKVSEAIAASLSLDQVLETVADSCLHEVRGDLISTWLDDGEGSFFERQHLRGPSLPPEADLGRLDPALVLDHFRPEALLLEQGMKGLRFFAAEPSLPLQSLVAVPLRIQKRLMGFVAVASFTRTKRFDEGQRKLLSIIGSRAAAAIENARLYQDLQATFQQTIEGLAKAIDKMDRYTAGHSDRVAVYAVMLAQQLGLGPHEIEIVRQSALMHDIGKIGCVLNLNKPGKLTNDEYEVFKRHPVYGRDILDPIKFLHPLIPGVHLHHERWDGRGYPLRMRGNEIPIIARIISVADTYDAMTSDRSYRRALPHEVAVAEIERCSGSQFDPEVAASFTTHIEAYRDERRARGEKVPE</sequence>
<dbReference type="FunFam" id="3.40.50.2300:FF:000018">
    <property type="entry name" value="DNA-binding transcriptional regulator NtrC"/>
    <property type="match status" value="1"/>
</dbReference>
<dbReference type="InterPro" id="IPR037522">
    <property type="entry name" value="HD_GYP_dom"/>
</dbReference>
<evidence type="ECO:0000313" key="11">
    <source>
        <dbReference type="Proteomes" id="UP000075604"/>
    </source>
</evidence>
<dbReference type="PANTHER" id="PTHR45228">
    <property type="entry name" value="CYCLIC DI-GMP PHOSPHODIESTERASE TM_0186-RELATED"/>
    <property type="match status" value="1"/>
</dbReference>
<evidence type="ECO:0000256" key="1">
    <source>
        <dbReference type="ARBA" id="ARBA00022553"/>
    </source>
</evidence>
<feature type="domain" description="Response regulatory" evidence="8">
    <location>
        <begin position="31"/>
        <end position="145"/>
    </location>
</feature>
<feature type="domain" description="HD-GYP" evidence="9">
    <location>
        <begin position="318"/>
        <end position="512"/>
    </location>
</feature>
<dbReference type="PANTHER" id="PTHR45228:SF1">
    <property type="entry name" value="CYCLIC DI-GMP PHOSPHODIESTERASE TM_0186"/>
    <property type="match status" value="1"/>
</dbReference>
<dbReference type="SUPFAM" id="SSF109604">
    <property type="entry name" value="HD-domain/PDEase-like"/>
    <property type="match status" value="1"/>
</dbReference>
<feature type="modified residue" description="4-aspartylphosphate" evidence="7">
    <location>
        <position position="80"/>
    </location>
</feature>
<evidence type="ECO:0000256" key="2">
    <source>
        <dbReference type="ARBA" id="ARBA00022679"/>
    </source>
</evidence>
<dbReference type="InterPro" id="IPR001789">
    <property type="entry name" value="Sig_transdc_resp-reg_receiver"/>
</dbReference>
<dbReference type="InterPro" id="IPR029016">
    <property type="entry name" value="GAF-like_dom_sf"/>
</dbReference>
<dbReference type="PROSITE" id="PS50110">
    <property type="entry name" value="RESPONSE_REGULATORY"/>
    <property type="match status" value="1"/>
</dbReference>
<evidence type="ECO:0000313" key="10">
    <source>
        <dbReference type="EMBL" id="KYF50438.1"/>
    </source>
</evidence>